<evidence type="ECO:0000313" key="2">
    <source>
        <dbReference type="EMBL" id="REH18046.1"/>
    </source>
</evidence>
<dbReference type="EMBL" id="QUNO01000038">
    <property type="protein sequence ID" value="REH18046.1"/>
    <property type="molecule type" value="Genomic_DNA"/>
</dbReference>
<protein>
    <submittedName>
        <fullName evidence="2">Uncharacterized protein</fullName>
    </submittedName>
</protein>
<keyword evidence="1" id="KW-1133">Transmembrane helix</keyword>
<reference evidence="2 3" key="1">
    <citation type="submission" date="2018-08" db="EMBL/GenBank/DDBJ databases">
        <title>Genomic Encyclopedia of Archaeal and Bacterial Type Strains, Phase II (KMG-II): from individual species to whole genera.</title>
        <authorList>
            <person name="Goeker M."/>
        </authorList>
    </citation>
    <scope>NUCLEOTIDE SEQUENCE [LARGE SCALE GENOMIC DNA]</scope>
    <source>
        <strain evidence="2 3">DSM 45791</strain>
    </source>
</reference>
<keyword evidence="1" id="KW-0812">Transmembrane</keyword>
<feature type="transmembrane region" description="Helical" evidence="1">
    <location>
        <begin position="32"/>
        <end position="51"/>
    </location>
</feature>
<keyword evidence="1" id="KW-0472">Membrane</keyword>
<gene>
    <name evidence="2" type="ORF">BCF44_13833</name>
</gene>
<dbReference type="Proteomes" id="UP000256269">
    <property type="component" value="Unassembled WGS sequence"/>
</dbReference>
<evidence type="ECO:0000256" key="1">
    <source>
        <dbReference type="SAM" id="Phobius"/>
    </source>
</evidence>
<evidence type="ECO:0000313" key="3">
    <source>
        <dbReference type="Proteomes" id="UP000256269"/>
    </source>
</evidence>
<proteinExistence type="predicted"/>
<name>A0A3E0G7U9_9PSEU</name>
<accession>A0A3E0G7U9</accession>
<sequence>MLTSGTFPKAGFTAPRTTCFTTGRAAVISPPVVFLFAIEAALLLALVAYGVDVRLAACLTGGLVVVTAAAAVGGAGALPALRVIGHRTGAGALW</sequence>
<organism evidence="2 3">
    <name type="scientific">Kutzneria buriramensis</name>
    <dbReference type="NCBI Taxonomy" id="1045776"/>
    <lineage>
        <taxon>Bacteria</taxon>
        <taxon>Bacillati</taxon>
        <taxon>Actinomycetota</taxon>
        <taxon>Actinomycetes</taxon>
        <taxon>Pseudonocardiales</taxon>
        <taxon>Pseudonocardiaceae</taxon>
        <taxon>Kutzneria</taxon>
    </lineage>
</organism>
<feature type="transmembrane region" description="Helical" evidence="1">
    <location>
        <begin position="63"/>
        <end position="84"/>
    </location>
</feature>
<keyword evidence="3" id="KW-1185">Reference proteome</keyword>
<dbReference type="RefSeq" id="WP_116182253.1">
    <property type="nucleotide sequence ID" value="NZ_CP144378.1"/>
</dbReference>
<dbReference type="AlphaFoldDB" id="A0A3E0G7U9"/>
<comment type="caution">
    <text evidence="2">The sequence shown here is derived from an EMBL/GenBank/DDBJ whole genome shotgun (WGS) entry which is preliminary data.</text>
</comment>